<feature type="region of interest" description="Disordered" evidence="2">
    <location>
        <begin position="445"/>
        <end position="521"/>
    </location>
</feature>
<dbReference type="PANTHER" id="PTHR28660:SF1">
    <property type="entry name" value="COILED-COIL DOMAIN-CONTAINING PROTEIN 73"/>
    <property type="match status" value="1"/>
</dbReference>
<feature type="region of interest" description="Disordered" evidence="2">
    <location>
        <begin position="1"/>
        <end position="48"/>
    </location>
</feature>
<feature type="region of interest" description="Disordered" evidence="2">
    <location>
        <begin position="534"/>
        <end position="683"/>
    </location>
</feature>
<evidence type="ECO:0000313" key="3">
    <source>
        <dbReference type="Proteomes" id="UP000515135"/>
    </source>
</evidence>
<name>A0A6P4Z667_BRABE</name>
<gene>
    <name evidence="4" type="primary">LOC109470572</name>
</gene>
<feature type="region of interest" description="Disordered" evidence="2">
    <location>
        <begin position="701"/>
        <end position="751"/>
    </location>
</feature>
<feature type="compositionally biased region" description="Low complexity" evidence="2">
    <location>
        <begin position="635"/>
        <end position="644"/>
    </location>
</feature>
<feature type="compositionally biased region" description="Polar residues" evidence="2">
    <location>
        <begin position="616"/>
        <end position="628"/>
    </location>
</feature>
<proteinExistence type="predicted"/>
<dbReference type="RefSeq" id="XP_019625096.1">
    <property type="nucleotide sequence ID" value="XM_019769537.1"/>
</dbReference>
<dbReference type="OrthoDB" id="6145717at2759"/>
<dbReference type="GeneID" id="109470572"/>
<feature type="compositionally biased region" description="Basic and acidic residues" evidence="2">
    <location>
        <begin position="595"/>
        <end position="615"/>
    </location>
</feature>
<feature type="coiled-coil region" evidence="1">
    <location>
        <begin position="286"/>
        <end position="415"/>
    </location>
</feature>
<keyword evidence="1" id="KW-0175">Coiled coil</keyword>
<organism evidence="3 4">
    <name type="scientific">Branchiostoma belcheri</name>
    <name type="common">Amphioxus</name>
    <dbReference type="NCBI Taxonomy" id="7741"/>
    <lineage>
        <taxon>Eukaryota</taxon>
        <taxon>Metazoa</taxon>
        <taxon>Chordata</taxon>
        <taxon>Cephalochordata</taxon>
        <taxon>Leptocardii</taxon>
        <taxon>Amphioxiformes</taxon>
        <taxon>Branchiostomatidae</taxon>
        <taxon>Branchiostoma</taxon>
    </lineage>
</organism>
<keyword evidence="3" id="KW-1185">Reference proteome</keyword>
<feature type="compositionally biased region" description="Polar residues" evidence="2">
    <location>
        <begin position="468"/>
        <end position="482"/>
    </location>
</feature>
<dbReference type="InterPro" id="IPR031650">
    <property type="entry name" value="CCDC73"/>
</dbReference>
<accession>A0A6P4Z667</accession>
<reference evidence="4" key="1">
    <citation type="submission" date="2025-08" db="UniProtKB">
        <authorList>
            <consortium name="RefSeq"/>
        </authorList>
    </citation>
    <scope>IDENTIFICATION</scope>
    <source>
        <tissue evidence="4">Gonad</tissue>
    </source>
</reference>
<feature type="coiled-coil region" evidence="1">
    <location>
        <begin position="81"/>
        <end position="162"/>
    </location>
</feature>
<dbReference type="PANTHER" id="PTHR28660">
    <property type="entry name" value="COILED-COIL DOMAIN-CONTAINING PROTEIN 73"/>
    <property type="match status" value="1"/>
</dbReference>
<feature type="compositionally biased region" description="Basic and acidic residues" evidence="2">
    <location>
        <begin position="507"/>
        <end position="521"/>
    </location>
</feature>
<protein>
    <submittedName>
        <fullName evidence="4">Coiled-coil domain-containing protein 73-like</fullName>
    </submittedName>
</protein>
<dbReference type="AlphaFoldDB" id="A0A6P4Z667"/>
<feature type="compositionally biased region" description="Low complexity" evidence="2">
    <location>
        <begin position="446"/>
        <end position="460"/>
    </location>
</feature>
<evidence type="ECO:0000256" key="1">
    <source>
        <dbReference type="SAM" id="Coils"/>
    </source>
</evidence>
<dbReference type="Proteomes" id="UP000515135">
    <property type="component" value="Unplaced"/>
</dbReference>
<evidence type="ECO:0000256" key="2">
    <source>
        <dbReference type="SAM" id="MobiDB-lite"/>
    </source>
</evidence>
<feature type="compositionally biased region" description="Basic and acidic residues" evidence="2">
    <location>
        <begin position="30"/>
        <end position="46"/>
    </location>
</feature>
<dbReference type="Pfam" id="PF15818">
    <property type="entry name" value="CCDC73"/>
    <property type="match status" value="1"/>
</dbReference>
<feature type="compositionally biased region" description="Basic and acidic residues" evidence="2">
    <location>
        <begin position="733"/>
        <end position="751"/>
    </location>
</feature>
<evidence type="ECO:0000313" key="4">
    <source>
        <dbReference type="RefSeq" id="XP_019625096.1"/>
    </source>
</evidence>
<feature type="compositionally biased region" description="Polar residues" evidence="2">
    <location>
        <begin position="671"/>
        <end position="683"/>
    </location>
</feature>
<sequence length="751" mass="84894">MQCDQESVQKEGTEQDSQTNGRANALGSNKAEEDLKADDGELKPKAFDNGALSQAECLKFRDNLFEVIEELRIRRVTDTENEERISQLVKEKHQLERAREEEDGATAELEKKHGQEITDLHKQYKERIQQAEDSKNKSVLDLETSEREIKALKEEVQTLHMCKYSLEQKVKEQERQLKLQACAKDSHLSQMTEMEQKCRSLFLQCRQLTETQDRLEKSVKEAIRINKKLNSVNNHQTCLIKMHDAALEAQKKEVQVLKVQVHCKLNNSDVTSSDEHNSLHLVQQELTIQQDLSKQLQAQLEEIRKEKTEAVSSLQECQSLVDRHVETCSLLKQKLEVVELELQNLKTEHEGLKTSFDKQAQELQNLKDVHKDAFEKWGKEEASLQRRLKTLQEDYENLEKAHNNLEELNTSWAKKNIKMTEEINSLTNNKMLAIKDSQAETASVYSQTELSSTDSSTQTDQQEEDSVSKTNKPNHSLPTVTSLAPMELDDCSESIDTPHDSSLAQDKPSEGQKKENKLHKNVENVTEVQTSMEIDLTNEPDCCKEIPIGDNTQRPDSEPSKGSSPPQMVQTTSGYQKADPVEAKEAVKPPQGSKLNEEFERIDKVFQEAQEKKSSSSDITTTCPQNSTSHKDKGSSSNKDQSSSTAVPLVVPSDVRGAELPSDCSADAVGNNDQPISQMNNGEATGQYQYKFVSLQEALPALQQHQEKHDKLQASGADQSSKKKGGSESQEEQTDRNEWEELAKSFEVQPH</sequence>
<dbReference type="KEGG" id="bbel:109470572"/>
<feature type="compositionally biased region" description="Polar residues" evidence="2">
    <location>
        <begin position="560"/>
        <end position="575"/>
    </location>
</feature>